<dbReference type="Proteomes" id="UP000245133">
    <property type="component" value="Unassembled WGS sequence"/>
</dbReference>
<dbReference type="InterPro" id="IPR002155">
    <property type="entry name" value="Thiolase"/>
</dbReference>
<dbReference type="RefSeq" id="WP_108973719.1">
    <property type="nucleotide sequence ID" value="NZ_BFBB01000002.1"/>
</dbReference>
<evidence type="ECO:0000313" key="2">
    <source>
        <dbReference type="EMBL" id="GBF49178.1"/>
    </source>
</evidence>
<proteinExistence type="predicted"/>
<feature type="domain" description="Thiolase C-terminal" evidence="1">
    <location>
        <begin position="234"/>
        <end position="365"/>
    </location>
</feature>
<dbReference type="InterPro" id="IPR016039">
    <property type="entry name" value="Thiolase-like"/>
</dbReference>
<dbReference type="AlphaFoldDB" id="A0A2P2DX08"/>
<dbReference type="PANTHER" id="PTHR42870:SF1">
    <property type="entry name" value="NON-SPECIFIC LIPID-TRANSFER PROTEIN-LIKE 2"/>
    <property type="match status" value="1"/>
</dbReference>
<dbReference type="GO" id="GO:0003988">
    <property type="term" value="F:acetyl-CoA C-acyltransferase activity"/>
    <property type="evidence" value="ECO:0007669"/>
    <property type="project" value="UniProtKB-ARBA"/>
</dbReference>
<dbReference type="OrthoDB" id="9785768at2"/>
<dbReference type="SUPFAM" id="SSF53901">
    <property type="entry name" value="Thiolase-like"/>
    <property type="match status" value="1"/>
</dbReference>
<comment type="caution">
    <text evidence="2">The sequence shown here is derived from an EMBL/GenBank/DDBJ whole genome shotgun (WGS) entry which is preliminary data.</text>
</comment>
<dbReference type="PANTHER" id="PTHR42870">
    <property type="entry name" value="ACETYL-COA C-ACETYLTRANSFERASE"/>
    <property type="match status" value="1"/>
</dbReference>
<dbReference type="PIRSF" id="PIRSF000429">
    <property type="entry name" value="Ac-CoA_Ac_transf"/>
    <property type="match status" value="1"/>
</dbReference>
<name>A0A2P2DX08_9LEPT</name>
<dbReference type="Gene3D" id="3.40.47.10">
    <property type="match status" value="1"/>
</dbReference>
<sequence>MTKVYIHSPSLSQFGKWNGNSLSLSTETAKLSLQSFDAQKIEFLIFASFAPEQYTKEFHLPTKILQNLGLQNAFCIRSETASSAGASAFQLGVNLILSGRYKHGMVLATEVMSQFNREENNLLLGSVLSRRQQQLRMSMAQGGAMITRRYLSMYGYQSSDLYFLSKKLHDNGLKNPIAQIKKNLSEKEYENQTMISSPLGLYDISPLSDGSAALVLSTDPSQISVKGMGHGTGKFLSSAEPSFSASVIAFQRAFAEAKIQAREINFAELHDAFTTFELIGAEDAGLIPRGKALQWVKEGLSHPEGQLPINASGGLKSRGHPIGASGLAQIVEICRFFPSRKEQRFALAHSIGGLATNNFATILERNS</sequence>
<dbReference type="CDD" id="cd00829">
    <property type="entry name" value="SCP-x_thiolase"/>
    <property type="match status" value="1"/>
</dbReference>
<organism evidence="2 3">
    <name type="scientific">Leptospira ryugenii</name>
    <dbReference type="NCBI Taxonomy" id="1917863"/>
    <lineage>
        <taxon>Bacteria</taxon>
        <taxon>Pseudomonadati</taxon>
        <taxon>Spirochaetota</taxon>
        <taxon>Spirochaetia</taxon>
        <taxon>Leptospirales</taxon>
        <taxon>Leptospiraceae</taxon>
        <taxon>Leptospira</taxon>
    </lineage>
</organism>
<dbReference type="EMBL" id="BFBB01000002">
    <property type="protein sequence ID" value="GBF49178.1"/>
    <property type="molecule type" value="Genomic_DNA"/>
</dbReference>
<gene>
    <name evidence="2" type="primary">paaJ</name>
    <name evidence="2" type="ORF">LPTSP4_06880</name>
</gene>
<dbReference type="Pfam" id="PF22691">
    <property type="entry name" value="Thiolase_C_1"/>
    <property type="match status" value="1"/>
</dbReference>
<keyword evidence="2" id="KW-0808">Transferase</keyword>
<protein>
    <submittedName>
        <fullName evidence="2">Acetyl-CoA acetyltransferase</fullName>
    </submittedName>
</protein>
<reference evidence="2 3" key="1">
    <citation type="submission" date="2018-02" db="EMBL/GenBank/DDBJ databases">
        <title>Novel Leptospira species isolated from soil and water in Japan.</title>
        <authorList>
            <person name="Nakao R."/>
            <person name="Masuzawa T."/>
        </authorList>
    </citation>
    <scope>NUCLEOTIDE SEQUENCE [LARGE SCALE GENOMIC DNA]</scope>
    <source>
        <strain evidence="2 3">YH101</strain>
    </source>
</reference>
<keyword evidence="3" id="KW-1185">Reference proteome</keyword>
<evidence type="ECO:0000313" key="3">
    <source>
        <dbReference type="Proteomes" id="UP000245133"/>
    </source>
</evidence>
<evidence type="ECO:0000259" key="1">
    <source>
        <dbReference type="Pfam" id="PF22691"/>
    </source>
</evidence>
<dbReference type="InterPro" id="IPR055140">
    <property type="entry name" value="Thiolase_C_2"/>
</dbReference>
<accession>A0A2P2DX08</accession>